<dbReference type="RefSeq" id="WP_062409975.1">
    <property type="nucleotide sequence ID" value="NZ_BJCS01000012.1"/>
</dbReference>
<dbReference type="SMART" id="SM00072">
    <property type="entry name" value="GuKc"/>
    <property type="match status" value="1"/>
</dbReference>
<evidence type="ECO:0000313" key="11">
    <source>
        <dbReference type="Proteomes" id="UP000061660"/>
    </source>
</evidence>
<dbReference type="PANTHER" id="PTHR23117:SF13">
    <property type="entry name" value="GUANYLATE KINASE"/>
    <property type="match status" value="1"/>
</dbReference>
<accession>A0A0U2W9U0</accession>
<dbReference type="InterPro" id="IPR008145">
    <property type="entry name" value="GK/Ca_channel_bsu"/>
</dbReference>
<dbReference type="InterPro" id="IPR020590">
    <property type="entry name" value="Guanylate_kinase_CS"/>
</dbReference>
<dbReference type="STRING" id="162209.IJ22_39490"/>
<dbReference type="PATRIC" id="fig|162209.4.peg.4192"/>
<keyword evidence="11" id="KW-1185">Reference proteome</keyword>
<comment type="similarity">
    <text evidence="2">Belongs to the guanylate kinase family.</text>
</comment>
<gene>
    <name evidence="10" type="ORF">IJ22_39490</name>
</gene>
<sequence length="196" mass="22779">MYELKDKELIFVFTGPNGAGRRTVAQMSGSTLGMKQVLSYTTRPPRSSEVDGQDYHFVSREQFAAAEANNEFIEVVEIDGNRYGIKEKDVAQMLQKHGAIYLILNRYGAEMLKKIYGDRVIRIFIYADRDTVMRREQERGDSPELINRYMSHYDEEMAYKDSCEHAFENLDLAHTVFDLTKTLDDNYLHRNLLDLD</sequence>
<keyword evidence="6 10" id="KW-0418">Kinase</keyword>
<evidence type="ECO:0000259" key="9">
    <source>
        <dbReference type="PROSITE" id="PS50052"/>
    </source>
</evidence>
<reference evidence="10 11" key="2">
    <citation type="journal article" date="2016" name="Genome Announc.">
        <title>Complete Genome Sequences of Two Interactive Moderate Thermophiles, Paenibacillus napthalenovorans 32O-Y and Paenibacillus sp. 32O-W.</title>
        <authorList>
            <person name="Butler R.R.III."/>
            <person name="Wang J."/>
            <person name="Stark B.C."/>
            <person name="Pombert J.F."/>
        </authorList>
    </citation>
    <scope>NUCLEOTIDE SEQUENCE [LARGE SCALE GENOMIC DNA]</scope>
    <source>
        <strain evidence="10 11">32O-Y</strain>
    </source>
</reference>
<dbReference type="EMBL" id="CP013652">
    <property type="protein sequence ID" value="ALS24261.1"/>
    <property type="molecule type" value="Genomic_DNA"/>
</dbReference>
<dbReference type="EC" id="2.7.4.8" evidence="3"/>
<keyword evidence="5" id="KW-0808">Transferase</keyword>
<dbReference type="InterPro" id="IPR027417">
    <property type="entry name" value="P-loop_NTPase"/>
</dbReference>
<evidence type="ECO:0000256" key="6">
    <source>
        <dbReference type="ARBA" id="ARBA00022777"/>
    </source>
</evidence>
<dbReference type="PROSITE" id="PS00856">
    <property type="entry name" value="GUANYLATE_KINASE_1"/>
    <property type="match status" value="1"/>
</dbReference>
<protein>
    <recommendedName>
        <fullName evidence="4">Guanylate kinase</fullName>
        <ecNumber evidence="3">2.7.4.8</ecNumber>
    </recommendedName>
    <alternativeName>
        <fullName evidence="7">GMP kinase</fullName>
    </alternativeName>
</protein>
<organism evidence="10 11">
    <name type="scientific">Paenibacillus naphthalenovorans</name>
    <dbReference type="NCBI Taxonomy" id="162209"/>
    <lineage>
        <taxon>Bacteria</taxon>
        <taxon>Bacillati</taxon>
        <taxon>Bacillota</taxon>
        <taxon>Bacilli</taxon>
        <taxon>Bacillales</taxon>
        <taxon>Paenibacillaceae</taxon>
        <taxon>Paenibacillus</taxon>
    </lineage>
</organism>
<dbReference type="KEGG" id="pnp:IJ22_39490"/>
<evidence type="ECO:0000256" key="4">
    <source>
        <dbReference type="ARBA" id="ARBA00016296"/>
    </source>
</evidence>
<dbReference type="PROSITE" id="PS50052">
    <property type="entry name" value="GUANYLATE_KINASE_2"/>
    <property type="match status" value="1"/>
</dbReference>
<evidence type="ECO:0000256" key="8">
    <source>
        <dbReference type="ARBA" id="ARBA00048594"/>
    </source>
</evidence>
<evidence type="ECO:0000256" key="5">
    <source>
        <dbReference type="ARBA" id="ARBA00022679"/>
    </source>
</evidence>
<dbReference type="SUPFAM" id="SSF52540">
    <property type="entry name" value="P-loop containing nucleoside triphosphate hydrolases"/>
    <property type="match status" value="1"/>
</dbReference>
<dbReference type="OrthoDB" id="1033810at2"/>
<comment type="catalytic activity">
    <reaction evidence="8">
        <text>GMP + ATP = GDP + ADP</text>
        <dbReference type="Rhea" id="RHEA:20780"/>
        <dbReference type="ChEBI" id="CHEBI:30616"/>
        <dbReference type="ChEBI" id="CHEBI:58115"/>
        <dbReference type="ChEBI" id="CHEBI:58189"/>
        <dbReference type="ChEBI" id="CHEBI:456216"/>
        <dbReference type="EC" id="2.7.4.8"/>
    </reaction>
</comment>
<name>A0A0U2W9U0_9BACL</name>
<evidence type="ECO:0000256" key="2">
    <source>
        <dbReference type="ARBA" id="ARBA00005790"/>
    </source>
</evidence>
<evidence type="ECO:0000256" key="3">
    <source>
        <dbReference type="ARBA" id="ARBA00012961"/>
    </source>
</evidence>
<dbReference type="Proteomes" id="UP000061660">
    <property type="component" value="Chromosome"/>
</dbReference>
<dbReference type="GO" id="GO:0005829">
    <property type="term" value="C:cytosol"/>
    <property type="evidence" value="ECO:0007669"/>
    <property type="project" value="TreeGrafter"/>
</dbReference>
<dbReference type="AlphaFoldDB" id="A0A0U2W9U0"/>
<dbReference type="FunFam" id="3.30.63.10:FF:000002">
    <property type="entry name" value="Guanylate kinase 1"/>
    <property type="match status" value="1"/>
</dbReference>
<dbReference type="Pfam" id="PF00625">
    <property type="entry name" value="Guanylate_kin"/>
    <property type="match status" value="1"/>
</dbReference>
<feature type="domain" description="Guanylate kinase-like" evidence="9">
    <location>
        <begin position="8"/>
        <end position="184"/>
    </location>
</feature>
<dbReference type="PANTHER" id="PTHR23117">
    <property type="entry name" value="GUANYLATE KINASE-RELATED"/>
    <property type="match status" value="1"/>
</dbReference>
<dbReference type="InterPro" id="IPR008144">
    <property type="entry name" value="Guanylate_kin-like_dom"/>
</dbReference>
<proteinExistence type="inferred from homology"/>
<dbReference type="GO" id="GO:0004385">
    <property type="term" value="F:GMP kinase activity"/>
    <property type="evidence" value="ECO:0007669"/>
    <property type="project" value="UniProtKB-EC"/>
</dbReference>
<dbReference type="Gene3D" id="3.40.50.300">
    <property type="entry name" value="P-loop containing nucleotide triphosphate hydrolases"/>
    <property type="match status" value="1"/>
</dbReference>
<evidence type="ECO:0000256" key="1">
    <source>
        <dbReference type="ARBA" id="ARBA00003531"/>
    </source>
</evidence>
<evidence type="ECO:0000256" key="7">
    <source>
        <dbReference type="ARBA" id="ARBA00030128"/>
    </source>
</evidence>
<reference evidence="11" key="1">
    <citation type="submission" date="2015-12" db="EMBL/GenBank/DDBJ databases">
        <title>Complete genome sequences of two moderately thermophilic Paenibacillus species.</title>
        <authorList>
            <person name="Butler R.III."/>
            <person name="Wang J."/>
            <person name="Stark B.C."/>
            <person name="Pombert J.-F."/>
        </authorList>
    </citation>
    <scope>NUCLEOTIDE SEQUENCE [LARGE SCALE GENOMIC DNA]</scope>
    <source>
        <strain evidence="11">32O-Y</strain>
    </source>
</reference>
<evidence type="ECO:0000313" key="10">
    <source>
        <dbReference type="EMBL" id="ALS24261.1"/>
    </source>
</evidence>
<comment type="function">
    <text evidence="1">Essential for recycling GMP and indirectly, cGMP.</text>
</comment>